<evidence type="ECO:0000256" key="4">
    <source>
        <dbReference type="RuleBase" id="RU003718"/>
    </source>
</evidence>
<evidence type="ECO:0000256" key="3">
    <source>
        <dbReference type="ARBA" id="ARBA00022679"/>
    </source>
</evidence>
<dbReference type="InterPro" id="IPR035595">
    <property type="entry name" value="UDP_glycos_trans_CS"/>
</dbReference>
<dbReference type="PROSITE" id="PS00375">
    <property type="entry name" value="UDPGT"/>
    <property type="match status" value="1"/>
</dbReference>
<dbReference type="EMBL" id="JAMRDG010000002">
    <property type="protein sequence ID" value="KAJ3689970.1"/>
    <property type="molecule type" value="Genomic_DNA"/>
</dbReference>
<dbReference type="PANTHER" id="PTHR11926:SF774">
    <property type="entry name" value="UDP-GLYCOSYLTRANSFERASE 85A1-RELATED"/>
    <property type="match status" value="1"/>
</dbReference>
<dbReference type="FunFam" id="3.40.50.2000:FF:000078">
    <property type="entry name" value="Glycosyltransferase"/>
    <property type="match status" value="1"/>
</dbReference>
<dbReference type="GO" id="GO:0080043">
    <property type="term" value="F:quercetin 3-O-glucosyltransferase activity"/>
    <property type="evidence" value="ECO:0007669"/>
    <property type="project" value="TreeGrafter"/>
</dbReference>
<dbReference type="SUPFAM" id="SSF53756">
    <property type="entry name" value="UDP-Glycosyltransferase/glycogen phosphorylase"/>
    <property type="match status" value="1"/>
</dbReference>
<dbReference type="Gene3D" id="3.40.50.2000">
    <property type="entry name" value="Glycogen Phosphorylase B"/>
    <property type="match status" value="2"/>
</dbReference>
<proteinExistence type="inferred from homology"/>
<organism evidence="6 7">
    <name type="scientific">Rhynchospora tenuis</name>
    <dbReference type="NCBI Taxonomy" id="198213"/>
    <lineage>
        <taxon>Eukaryota</taxon>
        <taxon>Viridiplantae</taxon>
        <taxon>Streptophyta</taxon>
        <taxon>Embryophyta</taxon>
        <taxon>Tracheophyta</taxon>
        <taxon>Spermatophyta</taxon>
        <taxon>Magnoliopsida</taxon>
        <taxon>Liliopsida</taxon>
        <taxon>Poales</taxon>
        <taxon>Cyperaceae</taxon>
        <taxon>Cyperoideae</taxon>
        <taxon>Rhynchosporeae</taxon>
        <taxon>Rhynchospora</taxon>
    </lineage>
</organism>
<protein>
    <recommendedName>
        <fullName evidence="5">Glycosyltransferase</fullName>
        <ecNumber evidence="5">2.4.1.-</ecNumber>
    </recommendedName>
</protein>
<sequence length="468" mass="52459">MAKSKPHAVVMAYPLQGHIIPAVHLALRLAARGFTITFINTEAVHHQTLKATGADCNDPFASARESGLDIRYETVSDGLPLSFDRSLNHDQFMYSVLHVLSAHVEELLRRLVATTDPPITCLIIDTFFVWPATIGEKLGLPYISFWTEPALIFTLYYHMDLLRKNGHFGCQENRKDTITYIPGVPSIEPKELTSYLQEIDTSVVHQIIFKAFDEAKRAKFILCNTVEELELSTISALKLEKPFYSIGPIFPTGFKRSTVATSLWAESDCSNWLNTKEPGSVLYTSFGSYAHVSKRDLCEIAQGIMNSKVNFIWVLRPDVVSSDEPNPLPPGFLEETKGHGIVVQWCCQVEVLSHPAVGGFLTHCGWNSILESVWCSVPMLCFPLLTDQFTNRKLVVRDWQIGLAIGELNKVAADDVAEKVKDLMNGKKGEHARSEIKKVRRILQDAVEINGSSQKNFDQFILDLTNSY</sequence>
<evidence type="ECO:0000256" key="5">
    <source>
        <dbReference type="RuleBase" id="RU362057"/>
    </source>
</evidence>
<dbReference type="Pfam" id="PF00201">
    <property type="entry name" value="UDPGT"/>
    <property type="match status" value="1"/>
</dbReference>
<comment type="caution">
    <text evidence="6">The sequence shown here is derived from an EMBL/GenBank/DDBJ whole genome shotgun (WGS) entry which is preliminary data.</text>
</comment>
<evidence type="ECO:0000313" key="6">
    <source>
        <dbReference type="EMBL" id="KAJ3689970.1"/>
    </source>
</evidence>
<dbReference type="EC" id="2.4.1.-" evidence="5"/>
<name>A0AAD6EMI5_9POAL</name>
<accession>A0AAD6EMI5</accession>
<keyword evidence="2 4" id="KW-0328">Glycosyltransferase</keyword>
<keyword evidence="3 4" id="KW-0808">Transferase</keyword>
<evidence type="ECO:0000256" key="1">
    <source>
        <dbReference type="ARBA" id="ARBA00009995"/>
    </source>
</evidence>
<dbReference type="GO" id="GO:0080044">
    <property type="term" value="F:quercetin 7-O-glucosyltransferase activity"/>
    <property type="evidence" value="ECO:0007669"/>
    <property type="project" value="TreeGrafter"/>
</dbReference>
<comment type="similarity">
    <text evidence="1 4">Belongs to the UDP-glycosyltransferase family.</text>
</comment>
<evidence type="ECO:0000256" key="2">
    <source>
        <dbReference type="ARBA" id="ARBA00022676"/>
    </source>
</evidence>
<dbReference type="PANTHER" id="PTHR11926">
    <property type="entry name" value="GLUCOSYL/GLUCURONOSYL TRANSFERASES"/>
    <property type="match status" value="1"/>
</dbReference>
<dbReference type="InterPro" id="IPR002213">
    <property type="entry name" value="UDP_glucos_trans"/>
</dbReference>
<reference evidence="6 7" key="1">
    <citation type="journal article" date="2022" name="Cell">
        <title>Repeat-based holocentromeres influence genome architecture and karyotype evolution.</title>
        <authorList>
            <person name="Hofstatter P.G."/>
            <person name="Thangavel G."/>
            <person name="Lux T."/>
            <person name="Neumann P."/>
            <person name="Vondrak T."/>
            <person name="Novak P."/>
            <person name="Zhang M."/>
            <person name="Costa L."/>
            <person name="Castellani M."/>
            <person name="Scott A."/>
            <person name="Toegelov H."/>
            <person name="Fuchs J."/>
            <person name="Mata-Sucre Y."/>
            <person name="Dias Y."/>
            <person name="Vanzela A.L.L."/>
            <person name="Huettel B."/>
            <person name="Almeida C.C.S."/>
            <person name="Simkova H."/>
            <person name="Souza G."/>
            <person name="Pedrosa-Harand A."/>
            <person name="Macas J."/>
            <person name="Mayer K.F.X."/>
            <person name="Houben A."/>
            <person name="Marques A."/>
        </authorList>
    </citation>
    <scope>NUCLEOTIDE SEQUENCE [LARGE SCALE GENOMIC DNA]</scope>
    <source>
        <strain evidence="6">RhyTen1mFocal</strain>
    </source>
</reference>
<keyword evidence="7" id="KW-1185">Reference proteome</keyword>
<evidence type="ECO:0000313" key="7">
    <source>
        <dbReference type="Proteomes" id="UP001210211"/>
    </source>
</evidence>
<dbReference type="CDD" id="cd03784">
    <property type="entry name" value="GT1_Gtf-like"/>
    <property type="match status" value="1"/>
</dbReference>
<dbReference type="Proteomes" id="UP001210211">
    <property type="component" value="Unassembled WGS sequence"/>
</dbReference>
<dbReference type="AlphaFoldDB" id="A0AAD6EMI5"/>
<gene>
    <name evidence="6" type="ORF">LUZ61_019134</name>
</gene>